<dbReference type="AlphaFoldDB" id="F2EAR0"/>
<dbReference type="InterPro" id="IPR057444">
    <property type="entry name" value="Znf-CCCH_AtC3H23-like"/>
</dbReference>
<evidence type="ECO:0000313" key="8">
    <source>
        <dbReference type="Proteomes" id="UP000011116"/>
    </source>
</evidence>
<dbReference type="GO" id="GO:0008270">
    <property type="term" value="F:zinc ion binding"/>
    <property type="evidence" value="ECO:0007669"/>
    <property type="project" value="UniProtKB-KW"/>
</dbReference>
<evidence type="ECO:0000256" key="4">
    <source>
        <dbReference type="ARBA" id="ARBA00023125"/>
    </source>
</evidence>
<feature type="domain" description="AtC3H23-like CCCH zinc finger" evidence="5">
    <location>
        <begin position="43"/>
        <end position="76"/>
    </location>
</feature>
<dbReference type="GeneID" id="123429493"/>
<dbReference type="Proteomes" id="UP000011116">
    <property type="component" value="Chromosome 2H"/>
</dbReference>
<name>F2EAR0_HORVV</name>
<dbReference type="PANTHER" id="PTHR14493">
    <property type="entry name" value="UNKEMPT FAMILY MEMBER"/>
    <property type="match status" value="1"/>
</dbReference>
<evidence type="ECO:0000256" key="2">
    <source>
        <dbReference type="ARBA" id="ARBA00022771"/>
    </source>
</evidence>
<accession>F2EAR0</accession>
<dbReference type="EMBL" id="AK373235">
    <property type="protein sequence ID" value="BAK04432.1"/>
    <property type="molecule type" value="mRNA"/>
</dbReference>
<keyword evidence="1" id="KW-0479">Metal-binding</keyword>
<reference evidence="7" key="3">
    <citation type="submission" date="2020-10" db="EMBL/GenBank/DDBJ databases">
        <authorList>
            <person name="Scholz U."/>
            <person name="Mascher M."/>
            <person name="Fiebig A."/>
        </authorList>
    </citation>
    <scope>NUCLEOTIDE SEQUENCE [LARGE SCALE GENOMIC DNA]</scope>
    <source>
        <strain evidence="7">cv. Morex</strain>
    </source>
</reference>
<dbReference type="PANTHER" id="PTHR14493:SF150">
    <property type="entry name" value="C3H1-TYPE DOMAIN-CONTAINING PROTEIN"/>
    <property type="match status" value="1"/>
</dbReference>
<keyword evidence="3" id="KW-0862">Zinc</keyword>
<reference evidence="8" key="2">
    <citation type="journal article" date="2012" name="Nature">
        <title>A physical, genetic and functional sequence assembly of the barley genome.</title>
        <authorList>
            <consortium name="The International Barley Genome Sequencing Consortium"/>
            <person name="Mayer K.F."/>
            <person name="Waugh R."/>
            <person name="Brown J.W."/>
            <person name="Schulman A."/>
            <person name="Langridge P."/>
            <person name="Platzer M."/>
            <person name="Fincher G.B."/>
            <person name="Muehlbauer G.J."/>
            <person name="Sato K."/>
            <person name="Close T.J."/>
            <person name="Wise R.P."/>
            <person name="Stein N."/>
        </authorList>
    </citation>
    <scope>NUCLEOTIDE SEQUENCE [LARGE SCALE GENOMIC DNA]</scope>
    <source>
        <strain evidence="8">cv. Morex</strain>
    </source>
</reference>
<gene>
    <name evidence="7" type="primary">LOC123429493</name>
</gene>
<dbReference type="InterPro" id="IPR045234">
    <property type="entry name" value="Unkempt-like"/>
</dbReference>
<dbReference type="GO" id="GO:0003677">
    <property type="term" value="F:DNA binding"/>
    <property type="evidence" value="ECO:0007669"/>
    <property type="project" value="UniProtKB-KW"/>
</dbReference>
<evidence type="ECO:0000259" key="5">
    <source>
        <dbReference type="Pfam" id="PF25512"/>
    </source>
</evidence>
<keyword evidence="4" id="KW-0238">DNA-binding</keyword>
<evidence type="ECO:0000313" key="6">
    <source>
        <dbReference type="EMBL" id="BAK04432.1"/>
    </source>
</evidence>
<keyword evidence="2" id="KW-0863">Zinc-finger</keyword>
<evidence type="ECO:0000256" key="3">
    <source>
        <dbReference type="ARBA" id="ARBA00022833"/>
    </source>
</evidence>
<evidence type="ECO:0000313" key="7">
    <source>
        <dbReference type="EnsemblPlants" id="HORVU.MOREX.r3.2HG0114450.1.CDS1"/>
    </source>
</evidence>
<keyword evidence="8" id="KW-1185">Reference proteome</keyword>
<dbReference type="Gramene" id="HORVU.MOREX.r2.2HG0094080.1">
    <property type="protein sequence ID" value="HORVU.MOREX.r2.2HG0094080.1.CDS.1"/>
    <property type="gene ID" value="HORVU.MOREX.r2.2HG0094080"/>
</dbReference>
<sequence>MDLDMYNMVVQENGEVTYELTDPTKWGAWAHEGHRLWASMSEDFWLYEYKVRMCPQPYSHDWTACPYAHKDERARRRDPRRFSYIAVSCPEYRTNARAHAQLRLAGAAHPPPTCARGLRCRYAHGVFELWLHPSRFRTRTCDAGTRCQRQICFFAHFTHELRGEDPIAAFATAATVPPSTFDMPQMAPAAFAAAATVPPSTFDMPQTPPHILQRAPFTSVPRPYAVPAPQLFDDVTLQATPNRLRMLSLYSAINGDDVFSSPIATSAAVTTAATTMPTMRVPLPAYEEVEDAKSVHYADDEDSLLNDYPHRDLIMDFMR</sequence>
<proteinExistence type="evidence at transcript level"/>
<dbReference type="KEGG" id="hvg:123429493"/>
<evidence type="ECO:0000256" key="1">
    <source>
        <dbReference type="ARBA" id="ARBA00022723"/>
    </source>
</evidence>
<dbReference type="Gramene" id="HORVU.MOREX.r3.2HG0114450.1">
    <property type="protein sequence ID" value="HORVU.MOREX.r3.2HG0114450.1.CDS1"/>
    <property type="gene ID" value="HORVU.MOREX.r3.2HG0114450"/>
</dbReference>
<dbReference type="Pfam" id="PF25512">
    <property type="entry name" value="zf-CCCH_AtC3H23"/>
    <property type="match status" value="1"/>
</dbReference>
<dbReference type="RefSeq" id="XP_044969454.1">
    <property type="nucleotide sequence ID" value="XM_045113519.1"/>
</dbReference>
<dbReference type="OrthoDB" id="410307at2759"/>
<dbReference type="EnsemblPlants" id="HORVU.MOREX.r3.2HG0114450.1">
    <property type="protein sequence ID" value="HORVU.MOREX.r3.2HG0114450.1.CDS1"/>
    <property type="gene ID" value="HORVU.MOREX.r3.2HG0114450"/>
</dbReference>
<organism evidence="6">
    <name type="scientific">Hordeum vulgare subsp. vulgare</name>
    <name type="common">Domesticated barley</name>
    <dbReference type="NCBI Taxonomy" id="112509"/>
    <lineage>
        <taxon>Eukaryota</taxon>
        <taxon>Viridiplantae</taxon>
        <taxon>Streptophyta</taxon>
        <taxon>Embryophyta</taxon>
        <taxon>Tracheophyta</taxon>
        <taxon>Spermatophyta</taxon>
        <taxon>Magnoliopsida</taxon>
        <taxon>Liliopsida</taxon>
        <taxon>Poales</taxon>
        <taxon>Poaceae</taxon>
        <taxon>BOP clade</taxon>
        <taxon>Pooideae</taxon>
        <taxon>Triticodae</taxon>
        <taxon>Triticeae</taxon>
        <taxon>Hordeinae</taxon>
        <taxon>Hordeum</taxon>
    </lineage>
</organism>
<protein>
    <submittedName>
        <fullName evidence="6">Predicted protein</fullName>
    </submittedName>
</protein>
<reference evidence="6" key="1">
    <citation type="journal article" date="2011" name="Plant Physiol.">
        <title>Comprehensive sequence analysis of 24,783 barley full-length cDNAs derived from 12 clone libraries.</title>
        <authorList>
            <person name="Matsumoto T."/>
            <person name="Tanaka T."/>
            <person name="Sakai H."/>
            <person name="Amano N."/>
            <person name="Kanamori H."/>
            <person name="Kurita K."/>
            <person name="Kikuta A."/>
            <person name="Kamiya K."/>
            <person name="Yamamoto M."/>
            <person name="Ikawa H."/>
            <person name="Fujii N."/>
            <person name="Hori K."/>
            <person name="Itoh T."/>
            <person name="Sato K."/>
        </authorList>
    </citation>
    <scope>NUCLEOTIDE SEQUENCE</scope>
    <source>
        <tissue evidence="6">Flower</tissue>
    </source>
</reference>
<reference evidence="7" key="4">
    <citation type="submission" date="2022-01" db="UniProtKB">
        <authorList>
            <consortium name="EnsemblPlants"/>
        </authorList>
    </citation>
    <scope>IDENTIFICATION</scope>
    <source>
        <strain evidence="7">subsp. vulgare</strain>
    </source>
</reference>